<dbReference type="Pfam" id="PF00072">
    <property type="entry name" value="Response_reg"/>
    <property type="match status" value="1"/>
</dbReference>
<organism evidence="5">
    <name type="scientific">uncultured Sulfurovum sp</name>
    <dbReference type="NCBI Taxonomy" id="269237"/>
    <lineage>
        <taxon>Bacteria</taxon>
        <taxon>Pseudomonadati</taxon>
        <taxon>Campylobacterota</taxon>
        <taxon>Epsilonproteobacteria</taxon>
        <taxon>Campylobacterales</taxon>
        <taxon>Sulfurovaceae</taxon>
        <taxon>Sulfurovum</taxon>
        <taxon>environmental samples</taxon>
    </lineage>
</organism>
<dbReference type="GO" id="GO:0000156">
    <property type="term" value="F:phosphorelay response regulator activity"/>
    <property type="evidence" value="ECO:0007669"/>
    <property type="project" value="TreeGrafter"/>
</dbReference>
<protein>
    <submittedName>
        <fullName evidence="5">Putative response regulator</fullName>
    </submittedName>
</protein>
<dbReference type="AlphaFoldDB" id="A0A6S6U5Z2"/>
<dbReference type="PROSITE" id="PS50110">
    <property type="entry name" value="RESPONSE_REGULATORY"/>
    <property type="match status" value="1"/>
</dbReference>
<dbReference type="EMBL" id="CACVAS010000117">
    <property type="protein sequence ID" value="CAA6823598.1"/>
    <property type="molecule type" value="Genomic_DNA"/>
</dbReference>
<dbReference type="GO" id="GO:0000976">
    <property type="term" value="F:transcription cis-regulatory region binding"/>
    <property type="evidence" value="ECO:0007669"/>
    <property type="project" value="TreeGrafter"/>
</dbReference>
<dbReference type="PROSITE" id="PS50930">
    <property type="entry name" value="HTH_LYTTR"/>
    <property type="match status" value="1"/>
</dbReference>
<dbReference type="GO" id="GO:0005829">
    <property type="term" value="C:cytosol"/>
    <property type="evidence" value="ECO:0007669"/>
    <property type="project" value="TreeGrafter"/>
</dbReference>
<evidence type="ECO:0000256" key="2">
    <source>
        <dbReference type="PROSITE-ProRule" id="PRU00169"/>
    </source>
</evidence>
<dbReference type="SMART" id="SM00448">
    <property type="entry name" value="REC"/>
    <property type="match status" value="1"/>
</dbReference>
<dbReference type="InterPro" id="IPR011006">
    <property type="entry name" value="CheY-like_superfamily"/>
</dbReference>
<dbReference type="Gene3D" id="2.40.50.1020">
    <property type="entry name" value="LytTr DNA-binding domain"/>
    <property type="match status" value="1"/>
</dbReference>
<dbReference type="GO" id="GO:0006355">
    <property type="term" value="P:regulation of DNA-templated transcription"/>
    <property type="evidence" value="ECO:0007669"/>
    <property type="project" value="TreeGrafter"/>
</dbReference>
<evidence type="ECO:0000259" key="3">
    <source>
        <dbReference type="PROSITE" id="PS50110"/>
    </source>
</evidence>
<gene>
    <name evidence="5" type="ORF">HELGO_WM950</name>
</gene>
<name>A0A6S6U5Z2_9BACT</name>
<dbReference type="InterPro" id="IPR039420">
    <property type="entry name" value="WalR-like"/>
</dbReference>
<evidence type="ECO:0000259" key="4">
    <source>
        <dbReference type="PROSITE" id="PS50930"/>
    </source>
</evidence>
<dbReference type="PANTHER" id="PTHR48111:SF69">
    <property type="entry name" value="RESPONSE REGULATOR RECEIVER"/>
    <property type="match status" value="1"/>
</dbReference>
<evidence type="ECO:0000256" key="1">
    <source>
        <dbReference type="ARBA" id="ARBA00023125"/>
    </source>
</evidence>
<feature type="modified residue" description="4-aspartylphosphate" evidence="2">
    <location>
        <position position="52"/>
    </location>
</feature>
<dbReference type="InterPro" id="IPR007492">
    <property type="entry name" value="LytTR_DNA-bd_dom"/>
</dbReference>
<keyword evidence="1" id="KW-0238">DNA-binding</keyword>
<proteinExistence type="predicted"/>
<dbReference type="SUPFAM" id="SSF52172">
    <property type="entry name" value="CheY-like"/>
    <property type="match status" value="1"/>
</dbReference>
<dbReference type="Gene3D" id="3.40.50.2300">
    <property type="match status" value="1"/>
</dbReference>
<feature type="domain" description="HTH LytTR-type" evidence="4">
    <location>
        <begin position="126"/>
        <end position="231"/>
    </location>
</feature>
<dbReference type="Pfam" id="PF04397">
    <property type="entry name" value="LytTR"/>
    <property type="match status" value="1"/>
</dbReference>
<keyword evidence="2" id="KW-0597">Phosphoprotein</keyword>
<sequence>MKILIVDDEALALTRLKRMLNTLGYEDIVEADNAQKALELIKENTFDLALLDINMPGTSGLELGYELRYHKEDLAIIFQTAYNEHALKAFDIGAVGYLIKPFSIEQLETSIDRVKTESKKTDELRIMSKAGDNYYLLKPEEIYYIKADLSEVMIRSQKGFSYYAQKISDLEQKLLKYDFARIHRSYLLNINKIKEIETIEQSKLRFYLQDIADEVESSKDGAKAFRNRFSI</sequence>
<reference evidence="5" key="1">
    <citation type="submission" date="2020-01" db="EMBL/GenBank/DDBJ databases">
        <authorList>
            <person name="Meier V. D."/>
            <person name="Meier V D."/>
        </authorList>
    </citation>
    <scope>NUCLEOTIDE SEQUENCE</scope>
    <source>
        <strain evidence="5">HLG_WM_MAG_01</strain>
    </source>
</reference>
<dbReference type="PANTHER" id="PTHR48111">
    <property type="entry name" value="REGULATOR OF RPOS"/>
    <property type="match status" value="1"/>
</dbReference>
<dbReference type="InterPro" id="IPR001789">
    <property type="entry name" value="Sig_transdc_resp-reg_receiver"/>
</dbReference>
<accession>A0A6S6U5Z2</accession>
<feature type="domain" description="Response regulatory" evidence="3">
    <location>
        <begin position="2"/>
        <end position="115"/>
    </location>
</feature>
<evidence type="ECO:0000313" key="5">
    <source>
        <dbReference type="EMBL" id="CAA6823598.1"/>
    </source>
</evidence>
<dbReference type="GO" id="GO:0032993">
    <property type="term" value="C:protein-DNA complex"/>
    <property type="evidence" value="ECO:0007669"/>
    <property type="project" value="TreeGrafter"/>
</dbReference>
<dbReference type="SMART" id="SM00850">
    <property type="entry name" value="LytTR"/>
    <property type="match status" value="1"/>
</dbReference>